<dbReference type="PANTHER" id="PTHR11825">
    <property type="entry name" value="SUBGROUP IIII AMINOTRANSFERASE"/>
    <property type="match status" value="1"/>
</dbReference>
<dbReference type="GO" id="GO:0052656">
    <property type="term" value="F:L-isoleucine-2-oxoglutarate transaminase activity"/>
    <property type="evidence" value="ECO:0007669"/>
    <property type="project" value="RHEA"/>
</dbReference>
<name>C5LE91_PERM5</name>
<feature type="compositionally biased region" description="Basic and acidic residues" evidence="12">
    <location>
        <begin position="1"/>
        <end position="12"/>
    </location>
</feature>
<dbReference type="Gene3D" id="3.30.470.10">
    <property type="match status" value="1"/>
</dbReference>
<evidence type="ECO:0000256" key="11">
    <source>
        <dbReference type="RuleBase" id="RU004517"/>
    </source>
</evidence>
<gene>
    <name evidence="13" type="ORF">Pmar_PMAR026971</name>
</gene>
<dbReference type="InterPro" id="IPR043132">
    <property type="entry name" value="BCAT-like_C"/>
</dbReference>
<dbReference type="PIRSF" id="PIRSF006468">
    <property type="entry name" value="BCAT1"/>
    <property type="match status" value="1"/>
</dbReference>
<dbReference type="SUPFAM" id="SSF56752">
    <property type="entry name" value="D-aminoacid aminotransferase-like PLP-dependent enzymes"/>
    <property type="match status" value="1"/>
</dbReference>
<evidence type="ECO:0000256" key="7">
    <source>
        <dbReference type="ARBA" id="ARBA00023304"/>
    </source>
</evidence>
<evidence type="ECO:0000256" key="12">
    <source>
        <dbReference type="SAM" id="MobiDB-lite"/>
    </source>
</evidence>
<dbReference type="InterPro" id="IPR001544">
    <property type="entry name" value="Aminotrans_IV"/>
</dbReference>
<comment type="similarity">
    <text evidence="2 9">Belongs to the class-IV pyridoxal-phosphate-dependent aminotransferase family.</text>
</comment>
<dbReference type="Pfam" id="PF01063">
    <property type="entry name" value="Aminotran_4"/>
    <property type="match status" value="1"/>
</dbReference>
<proteinExistence type="inferred from homology"/>
<comment type="catalytic activity">
    <reaction evidence="11">
        <text>L-valine + 2-oxoglutarate = 3-methyl-2-oxobutanoate + L-glutamate</text>
        <dbReference type="Rhea" id="RHEA:24813"/>
        <dbReference type="ChEBI" id="CHEBI:11851"/>
        <dbReference type="ChEBI" id="CHEBI:16810"/>
        <dbReference type="ChEBI" id="CHEBI:29985"/>
        <dbReference type="ChEBI" id="CHEBI:57762"/>
        <dbReference type="EC" id="2.6.1.42"/>
    </reaction>
</comment>
<evidence type="ECO:0000256" key="1">
    <source>
        <dbReference type="ARBA" id="ARBA00001933"/>
    </source>
</evidence>
<dbReference type="OMA" id="ICTDHMV"/>
<keyword evidence="14" id="KW-1185">Reference proteome</keyword>
<evidence type="ECO:0000256" key="6">
    <source>
        <dbReference type="ARBA" id="ARBA00022898"/>
    </source>
</evidence>
<dbReference type="GO" id="GO:0052654">
    <property type="term" value="F:L-leucine-2-oxoglutarate transaminase activity"/>
    <property type="evidence" value="ECO:0007669"/>
    <property type="project" value="RHEA"/>
</dbReference>
<dbReference type="InterPro" id="IPR018300">
    <property type="entry name" value="Aminotrans_IV_CS"/>
</dbReference>
<dbReference type="Proteomes" id="UP000007800">
    <property type="component" value="Unassembled WGS sequence"/>
</dbReference>
<keyword evidence="5 11" id="KW-0808">Transferase</keyword>
<dbReference type="GO" id="GO:0052655">
    <property type="term" value="F:L-valine-2-oxoglutarate transaminase activity"/>
    <property type="evidence" value="ECO:0007669"/>
    <property type="project" value="RHEA"/>
</dbReference>
<dbReference type="EMBL" id="GG681161">
    <property type="protein sequence ID" value="EER04959.1"/>
    <property type="molecule type" value="Genomic_DNA"/>
</dbReference>
<keyword evidence="4 11" id="KW-0028">Amino-acid biosynthesis</keyword>
<dbReference type="EC" id="2.6.1.42" evidence="11"/>
<evidence type="ECO:0000256" key="9">
    <source>
        <dbReference type="RuleBase" id="RU004106"/>
    </source>
</evidence>
<accession>C5LE91</accession>
<keyword evidence="3 11" id="KW-0032">Aminotransferase</keyword>
<organism evidence="14">
    <name type="scientific">Perkinsus marinus (strain ATCC 50983 / TXsc)</name>
    <dbReference type="NCBI Taxonomy" id="423536"/>
    <lineage>
        <taxon>Eukaryota</taxon>
        <taxon>Sar</taxon>
        <taxon>Alveolata</taxon>
        <taxon>Perkinsozoa</taxon>
        <taxon>Perkinsea</taxon>
        <taxon>Perkinsida</taxon>
        <taxon>Perkinsidae</taxon>
        <taxon>Perkinsus</taxon>
    </lineage>
</organism>
<evidence type="ECO:0000256" key="2">
    <source>
        <dbReference type="ARBA" id="ARBA00009320"/>
    </source>
</evidence>
<protein>
    <recommendedName>
        <fullName evidence="11">Branched-chain-amino-acid aminotransferase</fullName>
        <ecNumber evidence="11">2.6.1.42</ecNumber>
    </recommendedName>
</protein>
<dbReference type="GO" id="GO:0008652">
    <property type="term" value="P:amino acid biosynthetic process"/>
    <property type="evidence" value="ECO:0007669"/>
    <property type="project" value="UniProtKB-KW"/>
</dbReference>
<reference evidence="13 14" key="1">
    <citation type="submission" date="2008-07" db="EMBL/GenBank/DDBJ databases">
        <authorList>
            <person name="El-Sayed N."/>
            <person name="Caler E."/>
            <person name="Inman J."/>
            <person name="Amedeo P."/>
            <person name="Hass B."/>
            <person name="Wortman J."/>
        </authorList>
    </citation>
    <scope>NUCLEOTIDE SEQUENCE [LARGE SCALE GENOMIC DNA]</scope>
    <source>
        <strain evidence="14">ATCC 50983 / TXsc</strain>
    </source>
</reference>
<dbReference type="InterPro" id="IPR005786">
    <property type="entry name" value="B_amino_transII"/>
</dbReference>
<comment type="catalytic activity">
    <reaction evidence="11">
        <text>L-leucine + 2-oxoglutarate = 4-methyl-2-oxopentanoate + L-glutamate</text>
        <dbReference type="Rhea" id="RHEA:18321"/>
        <dbReference type="ChEBI" id="CHEBI:16810"/>
        <dbReference type="ChEBI" id="CHEBI:17865"/>
        <dbReference type="ChEBI" id="CHEBI:29985"/>
        <dbReference type="ChEBI" id="CHEBI:57427"/>
        <dbReference type="EC" id="2.6.1.42"/>
    </reaction>
</comment>
<dbReference type="GO" id="GO:0009082">
    <property type="term" value="P:branched-chain amino acid biosynthetic process"/>
    <property type="evidence" value="ECO:0007669"/>
    <property type="project" value="UniProtKB-KW"/>
</dbReference>
<dbReference type="InterPro" id="IPR043131">
    <property type="entry name" value="BCAT-like_N"/>
</dbReference>
<evidence type="ECO:0000313" key="14">
    <source>
        <dbReference type="Proteomes" id="UP000007800"/>
    </source>
</evidence>
<keyword evidence="7 11" id="KW-0100">Branched-chain amino acid biosynthesis</keyword>
<dbReference type="CDD" id="cd01557">
    <property type="entry name" value="BCAT_beta_family"/>
    <property type="match status" value="1"/>
</dbReference>
<dbReference type="PROSITE" id="PS00770">
    <property type="entry name" value="AA_TRANSFER_CLASS_4"/>
    <property type="match status" value="1"/>
</dbReference>
<keyword evidence="6 10" id="KW-0663">Pyridoxal phosphate</keyword>
<evidence type="ECO:0000313" key="13">
    <source>
        <dbReference type="EMBL" id="EER04959.1"/>
    </source>
</evidence>
<dbReference type="AlphaFoldDB" id="C5LE91"/>
<evidence type="ECO:0000256" key="8">
    <source>
        <dbReference type="PIRSR" id="PIRSR006468-1"/>
    </source>
</evidence>
<dbReference type="InParanoid" id="C5LE91"/>
<dbReference type="PANTHER" id="PTHR11825:SF44">
    <property type="entry name" value="BRANCHED-CHAIN-AMINO-ACID AMINOTRANSFERASE"/>
    <property type="match status" value="1"/>
</dbReference>
<dbReference type="Gene3D" id="3.20.10.10">
    <property type="entry name" value="D-amino Acid Aminotransferase, subunit A, domain 2"/>
    <property type="match status" value="1"/>
</dbReference>
<dbReference type="InterPro" id="IPR036038">
    <property type="entry name" value="Aminotransferase-like"/>
</dbReference>
<evidence type="ECO:0000256" key="3">
    <source>
        <dbReference type="ARBA" id="ARBA00022576"/>
    </source>
</evidence>
<dbReference type="OrthoDB" id="1732691at2759"/>
<dbReference type="NCBIfam" id="NF009897">
    <property type="entry name" value="PRK13357.1"/>
    <property type="match status" value="1"/>
</dbReference>
<dbReference type="RefSeq" id="XP_002773143.1">
    <property type="nucleotide sequence ID" value="XM_002773097.1"/>
</dbReference>
<evidence type="ECO:0000256" key="5">
    <source>
        <dbReference type="ARBA" id="ARBA00022679"/>
    </source>
</evidence>
<sequence>MSEVASSDKDFSDTATTVATEEEPTRHIDATALKVTYNPVRSSLPLLSSLKWGETFTDHMLTIDYDADNGWHDPVIAPFGELSIHPASTVLHYAVECFEGAKVFKNKEGVITEFRLRDNIRRFARSIERSGVAAFDKTDEEALYALIRELVLIDENLIPDEYGYSLYIRPTFIGTEPSLEVAAGSRGKLYVICSPVGPFFPCGFKPVSLLACTRNVRAWPGGSGGFKLGSNYAPTLMPAKTASKEGYTQILWLLPLRDGEGQLKHHITEVGSMNVFFVFEDDRGVEIATPPTKDIVLPGITRDSVLKILGADGNLRVSERDVTMEELLERYRRREVLEIFGTGTGAIVCPVKSVTYEDVEIDVPVDEAIGAGPICRKILDEIQDAQHGKGPFASLWTNEWNESMRIYH</sequence>
<dbReference type="InterPro" id="IPR033939">
    <property type="entry name" value="BCAT_family"/>
</dbReference>
<dbReference type="GeneID" id="9050481"/>
<evidence type="ECO:0000256" key="4">
    <source>
        <dbReference type="ARBA" id="ARBA00022605"/>
    </source>
</evidence>
<evidence type="ECO:0000256" key="10">
    <source>
        <dbReference type="RuleBase" id="RU004516"/>
    </source>
</evidence>
<feature type="modified residue" description="N6-(pyridoxal phosphate)lysine" evidence="8">
    <location>
        <position position="227"/>
    </location>
</feature>
<comment type="cofactor">
    <cofactor evidence="1 10">
        <name>pyridoxal 5'-phosphate</name>
        <dbReference type="ChEBI" id="CHEBI:597326"/>
    </cofactor>
</comment>
<comment type="catalytic activity">
    <reaction evidence="11">
        <text>L-isoleucine + 2-oxoglutarate = (S)-3-methyl-2-oxopentanoate + L-glutamate</text>
        <dbReference type="Rhea" id="RHEA:24801"/>
        <dbReference type="ChEBI" id="CHEBI:16810"/>
        <dbReference type="ChEBI" id="CHEBI:29985"/>
        <dbReference type="ChEBI" id="CHEBI:35146"/>
        <dbReference type="ChEBI" id="CHEBI:58045"/>
        <dbReference type="EC" id="2.6.1.42"/>
    </reaction>
</comment>
<feature type="region of interest" description="Disordered" evidence="12">
    <location>
        <begin position="1"/>
        <end position="24"/>
    </location>
</feature>